<proteinExistence type="predicted"/>
<comment type="caution">
    <text evidence="1">The sequence shown here is derived from an EMBL/GenBank/DDBJ whole genome shotgun (WGS) entry which is preliminary data.</text>
</comment>
<evidence type="ECO:0000313" key="1">
    <source>
        <dbReference type="EMBL" id="KAK7308661.1"/>
    </source>
</evidence>
<dbReference type="AlphaFoldDB" id="A0AAN9PS98"/>
<protein>
    <submittedName>
        <fullName evidence="1">Uncharacterized protein</fullName>
    </submittedName>
</protein>
<name>A0AAN9PS98_CANGL</name>
<reference evidence="1 2" key="1">
    <citation type="submission" date="2024-01" db="EMBL/GenBank/DDBJ databases">
        <title>The genomes of 5 underutilized Papilionoideae crops provide insights into root nodulation and disease resistanc.</title>
        <authorList>
            <person name="Jiang F."/>
        </authorList>
    </citation>
    <scope>NUCLEOTIDE SEQUENCE [LARGE SCALE GENOMIC DNA]</scope>
    <source>
        <strain evidence="1">LVBAO_FW01</strain>
        <tissue evidence="1">Leaves</tissue>
    </source>
</reference>
<accession>A0AAN9PS98</accession>
<organism evidence="1 2">
    <name type="scientific">Canavalia gladiata</name>
    <name type="common">Sword bean</name>
    <name type="synonym">Dolichos gladiatus</name>
    <dbReference type="NCBI Taxonomy" id="3824"/>
    <lineage>
        <taxon>Eukaryota</taxon>
        <taxon>Viridiplantae</taxon>
        <taxon>Streptophyta</taxon>
        <taxon>Embryophyta</taxon>
        <taxon>Tracheophyta</taxon>
        <taxon>Spermatophyta</taxon>
        <taxon>Magnoliopsida</taxon>
        <taxon>eudicotyledons</taxon>
        <taxon>Gunneridae</taxon>
        <taxon>Pentapetalae</taxon>
        <taxon>rosids</taxon>
        <taxon>fabids</taxon>
        <taxon>Fabales</taxon>
        <taxon>Fabaceae</taxon>
        <taxon>Papilionoideae</taxon>
        <taxon>50 kb inversion clade</taxon>
        <taxon>NPAAA clade</taxon>
        <taxon>indigoferoid/millettioid clade</taxon>
        <taxon>Phaseoleae</taxon>
        <taxon>Canavalia</taxon>
    </lineage>
</organism>
<evidence type="ECO:0000313" key="2">
    <source>
        <dbReference type="Proteomes" id="UP001367508"/>
    </source>
</evidence>
<gene>
    <name evidence="1" type="ORF">VNO77_42281</name>
</gene>
<dbReference type="Proteomes" id="UP001367508">
    <property type="component" value="Unassembled WGS sequence"/>
</dbReference>
<sequence length="325" mass="36429">MQGKSLVLSLSRERQGLVTPAISWPVLIRHSLKLALLSKLALPSSELPTYSLTWILVWFLEPVFAIANPCSNFHLLSTSRCLWKFPGDGSRLEEETDGNGSHFHVGKTHWCTHTRPCMHHATSPTSEHSLLFGHDMRIPYGTQYESAPGRVYHGRTEASNISRRPSNISLSPAACYFYSFTNMDAVAKYKNKVRLFRSPNQGFGLVARSLVQKLQDLVLASAVDKNLALLSSKFSISAFPLLFTILQYLSSQLKAKMTMRYVRAIFRICHYRLVNHMTPYNRTIVATTKTTTVKPLVFATKAKAPIIKSAIGLATKPTFLNLDSK</sequence>
<dbReference type="EMBL" id="JAYMYQ010000010">
    <property type="protein sequence ID" value="KAK7308661.1"/>
    <property type="molecule type" value="Genomic_DNA"/>
</dbReference>
<keyword evidence="2" id="KW-1185">Reference proteome</keyword>